<evidence type="ECO:0008006" key="4">
    <source>
        <dbReference type="Google" id="ProtNLM"/>
    </source>
</evidence>
<evidence type="ECO:0000313" key="2">
    <source>
        <dbReference type="EMBL" id="CAE7709341.1"/>
    </source>
</evidence>
<organism evidence="2 3">
    <name type="scientific">Symbiodinium necroappetens</name>
    <dbReference type="NCBI Taxonomy" id="1628268"/>
    <lineage>
        <taxon>Eukaryota</taxon>
        <taxon>Sar</taxon>
        <taxon>Alveolata</taxon>
        <taxon>Dinophyceae</taxon>
        <taxon>Suessiales</taxon>
        <taxon>Symbiodiniaceae</taxon>
        <taxon>Symbiodinium</taxon>
    </lineage>
</organism>
<protein>
    <recommendedName>
        <fullName evidence="4">Peroxisomal membrane protein PMP22</fullName>
    </recommendedName>
</protein>
<dbReference type="OrthoDB" id="5345392at2759"/>
<feature type="non-terminal residue" evidence="2">
    <location>
        <position position="1"/>
    </location>
</feature>
<name>A0A812X142_9DINO</name>
<dbReference type="Proteomes" id="UP000601435">
    <property type="component" value="Unassembled WGS sequence"/>
</dbReference>
<keyword evidence="1" id="KW-0472">Membrane</keyword>
<keyword evidence="1" id="KW-0812">Transmembrane</keyword>
<feature type="non-terminal residue" evidence="2">
    <location>
        <position position="97"/>
    </location>
</feature>
<reference evidence="2" key="1">
    <citation type="submission" date="2021-02" db="EMBL/GenBank/DDBJ databases">
        <authorList>
            <person name="Dougan E. K."/>
            <person name="Rhodes N."/>
            <person name="Thang M."/>
            <person name="Chan C."/>
        </authorList>
    </citation>
    <scope>NUCLEOTIDE SEQUENCE</scope>
</reference>
<accession>A0A812X142</accession>
<dbReference type="AlphaFoldDB" id="A0A812X142"/>
<comment type="caution">
    <text evidence="2">The sequence shown here is derived from an EMBL/GenBank/DDBJ whole genome shotgun (WGS) entry which is preliminary data.</text>
</comment>
<keyword evidence="1" id="KW-1133">Transmembrane helix</keyword>
<proteinExistence type="predicted"/>
<evidence type="ECO:0000313" key="3">
    <source>
        <dbReference type="Proteomes" id="UP000601435"/>
    </source>
</evidence>
<dbReference type="EMBL" id="CAJNJA010035657">
    <property type="protein sequence ID" value="CAE7709341.1"/>
    <property type="molecule type" value="Genomic_DNA"/>
</dbReference>
<sequence>MQNLAASPQEVQGWLQRLAAAVARWPVLTAVLSCSIKAALADLVVQVLIERRDKLDKQRNFLFMGFGGLVQGGFQYFLWNVIFERIWPGRSKLASFC</sequence>
<feature type="transmembrane region" description="Helical" evidence="1">
    <location>
        <begin position="61"/>
        <end position="82"/>
    </location>
</feature>
<keyword evidence="3" id="KW-1185">Reference proteome</keyword>
<evidence type="ECO:0000256" key="1">
    <source>
        <dbReference type="SAM" id="Phobius"/>
    </source>
</evidence>
<gene>
    <name evidence="2" type="ORF">SNEC2469_LOCUS20462</name>
</gene>